<dbReference type="AlphaFoldDB" id="A0AAD5WJK5"/>
<organism evidence="2 3">
    <name type="scientific">Parelaphostrongylus tenuis</name>
    <name type="common">Meningeal worm</name>
    <dbReference type="NCBI Taxonomy" id="148309"/>
    <lineage>
        <taxon>Eukaryota</taxon>
        <taxon>Metazoa</taxon>
        <taxon>Ecdysozoa</taxon>
        <taxon>Nematoda</taxon>
        <taxon>Chromadorea</taxon>
        <taxon>Rhabditida</taxon>
        <taxon>Rhabditina</taxon>
        <taxon>Rhabditomorpha</taxon>
        <taxon>Strongyloidea</taxon>
        <taxon>Metastrongylidae</taxon>
        <taxon>Parelaphostrongylus</taxon>
    </lineage>
</organism>
<name>A0AAD5WJK5_PARTN</name>
<feature type="compositionally biased region" description="Acidic residues" evidence="1">
    <location>
        <begin position="14"/>
        <end position="25"/>
    </location>
</feature>
<dbReference type="Proteomes" id="UP001196413">
    <property type="component" value="Unassembled WGS sequence"/>
</dbReference>
<protein>
    <submittedName>
        <fullName evidence="2">Uncharacterized protein</fullName>
    </submittedName>
</protein>
<reference evidence="2" key="1">
    <citation type="submission" date="2021-06" db="EMBL/GenBank/DDBJ databases">
        <title>Parelaphostrongylus tenuis whole genome reference sequence.</title>
        <authorList>
            <person name="Garwood T.J."/>
            <person name="Larsen P.A."/>
            <person name="Fountain-Jones N.M."/>
            <person name="Garbe J.R."/>
            <person name="Macchietto M.G."/>
            <person name="Kania S.A."/>
            <person name="Gerhold R.W."/>
            <person name="Richards J.E."/>
            <person name="Wolf T.M."/>
        </authorList>
    </citation>
    <scope>NUCLEOTIDE SEQUENCE</scope>
    <source>
        <strain evidence="2">MNPRO001-30</strain>
        <tissue evidence="2">Meninges</tissue>
    </source>
</reference>
<dbReference type="EMBL" id="JAHQIW010007107">
    <property type="protein sequence ID" value="KAJ1372216.1"/>
    <property type="molecule type" value="Genomic_DNA"/>
</dbReference>
<accession>A0AAD5WJK5</accession>
<feature type="compositionally biased region" description="Acidic residues" evidence="1">
    <location>
        <begin position="61"/>
        <end position="71"/>
    </location>
</feature>
<evidence type="ECO:0000256" key="1">
    <source>
        <dbReference type="SAM" id="MobiDB-lite"/>
    </source>
</evidence>
<evidence type="ECO:0000313" key="3">
    <source>
        <dbReference type="Proteomes" id="UP001196413"/>
    </source>
</evidence>
<feature type="region of interest" description="Disordered" evidence="1">
    <location>
        <begin position="1"/>
        <end position="135"/>
    </location>
</feature>
<evidence type="ECO:0000313" key="2">
    <source>
        <dbReference type="EMBL" id="KAJ1372216.1"/>
    </source>
</evidence>
<gene>
    <name evidence="2" type="ORF">KIN20_034308</name>
</gene>
<feature type="compositionally biased region" description="Low complexity" evidence="1">
    <location>
        <begin position="1"/>
        <end position="13"/>
    </location>
</feature>
<sequence length="180" mass="19642">MEKVGASSASSQASEDETESDEEIIINDSQRGVQRKSPSANLETPDPPSTAPTSIMYVDTSSDETSDDEESRETMPPIQRSQGIVNIHKVLHVPPDSPSEVSGKNNGNVLSTNDVGTNLFNKTKSDDETEKTSEKKSLAVTKIVLEDDSSPTNQFSSVKVKMNFEAREAMTDEEFSEKLI</sequence>
<comment type="caution">
    <text evidence="2">The sequence shown here is derived from an EMBL/GenBank/DDBJ whole genome shotgun (WGS) entry which is preliminary data.</text>
</comment>
<feature type="compositionally biased region" description="Polar residues" evidence="1">
    <location>
        <begin position="99"/>
        <end position="122"/>
    </location>
</feature>
<feature type="compositionally biased region" description="Basic and acidic residues" evidence="1">
    <location>
        <begin position="123"/>
        <end position="135"/>
    </location>
</feature>
<feature type="compositionally biased region" description="Polar residues" evidence="1">
    <location>
        <begin position="30"/>
        <end position="42"/>
    </location>
</feature>
<proteinExistence type="predicted"/>
<keyword evidence="3" id="KW-1185">Reference proteome</keyword>